<dbReference type="InterPro" id="IPR004115">
    <property type="entry name" value="GAD-like_sf"/>
</dbReference>
<dbReference type="Gene3D" id="3.30.930.10">
    <property type="entry name" value="Bira Bifunctional Protein, Domain 2"/>
    <property type="match status" value="1"/>
</dbReference>
<dbReference type="SUPFAM" id="SSF55681">
    <property type="entry name" value="Class II aaRS and biotin synthetases"/>
    <property type="match status" value="1"/>
</dbReference>
<feature type="binding site" evidence="7">
    <location>
        <begin position="252"/>
        <end position="254"/>
    </location>
    <ligand>
        <name>ATP</name>
        <dbReference type="ChEBI" id="CHEBI:30616"/>
    </ligand>
</feature>
<dbReference type="GO" id="GO:0050560">
    <property type="term" value="F:aspartate-tRNA(Asn) ligase activity"/>
    <property type="evidence" value="ECO:0007669"/>
    <property type="project" value="UniProtKB-EC"/>
</dbReference>
<protein>
    <recommendedName>
        <fullName evidence="7">Aspartate--tRNA(Asp/Asn) ligase</fullName>
        <ecNumber evidence="7">6.1.1.23</ecNumber>
    </recommendedName>
    <alternativeName>
        <fullName evidence="7">Aspartyl-tRNA synthetase</fullName>
        <shortName evidence="7">AspRS</shortName>
    </alternativeName>
    <alternativeName>
        <fullName evidence="7">Non-discriminating aspartyl-tRNA synthetase</fullName>
        <shortName evidence="7">ND-AspRS</shortName>
    </alternativeName>
</protein>
<feature type="compositionally biased region" description="Polar residues" evidence="8">
    <location>
        <begin position="1"/>
        <end position="18"/>
    </location>
</feature>
<evidence type="ECO:0000256" key="3">
    <source>
        <dbReference type="ARBA" id="ARBA00022741"/>
    </source>
</evidence>
<dbReference type="InterPro" id="IPR004365">
    <property type="entry name" value="NA-bd_OB_tRNA"/>
</dbReference>
<feature type="binding site" evidence="7">
    <location>
        <position position="509"/>
    </location>
    <ligand>
        <name>ATP</name>
        <dbReference type="ChEBI" id="CHEBI:30616"/>
    </ligand>
</feature>
<evidence type="ECO:0000256" key="5">
    <source>
        <dbReference type="ARBA" id="ARBA00022917"/>
    </source>
</evidence>
<dbReference type="CDD" id="cd00777">
    <property type="entry name" value="AspRS_core"/>
    <property type="match status" value="1"/>
</dbReference>
<sequence>MTQESQMAEQTPAQGQDVQQEHQKYIADLGQWHRTHNCGELTLANDGQDVCIMGWVQYRRDHGGLIFVDLRDRMGLTQVVFSPDAAPKAHENAHILRSEYVLAIKGRVRPRPEGMINPNMVTGQIEVVATEWKLLNTSKTPPFAIEDRCDAGENLRLTWRYLDLRRPRMQANLRLRHKVAQCVRRYLDDNSFVEVETPILTKSTPEGARDFLVPSRLNAGEFYALPQSPQLFKQLLMVAGMDRYFQIVRCFRDEDLRADRQPEFTQVDIEMSFADEETVMGMAEGLMARVFKDVMGKDIALPFPRMPWDEAMARYGVDKPDTRFGLELVNITDIVRGSGFKLFATAPLVKGMRVPGGEGMTRKEIDAFTEFVKIYGAQGLAWIKIKADEWQSPIAKFLSDEERKGIAEALDLKVGDIVFFQAGEPGMVNAALGNLRVHLAQHLKLIPEDSFNFLWVTDFPLFEYNDEEKRYVACHHPFTAPAPGHMELMTADPARARARAYDMVLNGSEVGGGSIRIHSGEVQRRMFEALGFTPEQAESQFGFLIQALEQGAPPHGGLAFGLDRLIMLLAGASSIRDVIAFPKTQKATCLMTDAPAPVAAKQLRELGLRLREQPGDKPKTDKPGQEAKAE</sequence>
<dbReference type="SUPFAM" id="SSF50249">
    <property type="entry name" value="Nucleic acid-binding proteins"/>
    <property type="match status" value="1"/>
</dbReference>
<dbReference type="HAMAP" id="MF_00044">
    <property type="entry name" value="Asp_tRNA_synth_type1"/>
    <property type="match status" value="1"/>
</dbReference>
<dbReference type="Gene3D" id="2.40.50.140">
    <property type="entry name" value="Nucleic acid-binding proteins"/>
    <property type="match status" value="1"/>
</dbReference>
<keyword evidence="3 7" id="KW-0547">Nucleotide-binding</keyword>
<accession>A0A212L5J4</accession>
<dbReference type="GO" id="GO:0004815">
    <property type="term" value="F:aspartate-tRNA ligase activity"/>
    <property type="evidence" value="ECO:0007669"/>
    <property type="project" value="UniProtKB-UniRule"/>
</dbReference>
<comment type="catalytic activity">
    <reaction evidence="7">
        <text>tRNA(Asx) + L-aspartate + ATP = L-aspartyl-tRNA(Asx) + AMP + diphosphate</text>
        <dbReference type="Rhea" id="RHEA:18349"/>
        <dbReference type="Rhea" id="RHEA-COMP:9710"/>
        <dbReference type="Rhea" id="RHEA-COMP:9711"/>
        <dbReference type="ChEBI" id="CHEBI:29991"/>
        <dbReference type="ChEBI" id="CHEBI:30616"/>
        <dbReference type="ChEBI" id="CHEBI:33019"/>
        <dbReference type="ChEBI" id="CHEBI:78442"/>
        <dbReference type="ChEBI" id="CHEBI:78516"/>
        <dbReference type="ChEBI" id="CHEBI:456215"/>
        <dbReference type="EC" id="6.1.1.23"/>
    </reaction>
</comment>
<dbReference type="InterPro" id="IPR029351">
    <property type="entry name" value="GAD_dom"/>
</dbReference>
<dbReference type="GO" id="GO:0005524">
    <property type="term" value="F:ATP binding"/>
    <property type="evidence" value="ECO:0007669"/>
    <property type="project" value="UniProtKB-UniRule"/>
</dbReference>
<feature type="region of interest" description="Disordered" evidence="8">
    <location>
        <begin position="607"/>
        <end position="630"/>
    </location>
</feature>
<feature type="region of interest" description="Disordered" evidence="8">
    <location>
        <begin position="1"/>
        <end position="21"/>
    </location>
</feature>
<reference evidence="10" key="1">
    <citation type="submission" date="2016-08" db="EMBL/GenBank/DDBJ databases">
        <authorList>
            <person name="Seilhamer J.J."/>
        </authorList>
    </citation>
    <scope>NUCLEOTIDE SEQUENCE</scope>
    <source>
        <strain evidence="10">86-1</strain>
    </source>
</reference>
<name>A0A212L5J4_9BACT</name>
<comment type="similarity">
    <text evidence="1 7">Belongs to the class-II aminoacyl-tRNA synthetase family. Type 1 subfamily.</text>
</comment>
<keyword evidence="2 7" id="KW-0436">Ligase</keyword>
<dbReference type="InterPro" id="IPR045864">
    <property type="entry name" value="aa-tRNA-synth_II/BPL/LPL"/>
</dbReference>
<dbReference type="PRINTS" id="PR01042">
    <property type="entry name" value="TRNASYNTHASP"/>
</dbReference>
<dbReference type="GO" id="GO:0006422">
    <property type="term" value="P:aspartyl-tRNA aminoacylation"/>
    <property type="evidence" value="ECO:0007669"/>
    <property type="project" value="UniProtKB-UniRule"/>
</dbReference>
<evidence type="ECO:0000256" key="4">
    <source>
        <dbReference type="ARBA" id="ARBA00022840"/>
    </source>
</evidence>
<dbReference type="Pfam" id="PF01336">
    <property type="entry name" value="tRNA_anti-codon"/>
    <property type="match status" value="1"/>
</dbReference>
<dbReference type="InterPro" id="IPR047089">
    <property type="entry name" value="Asp-tRNA-ligase_1_N"/>
</dbReference>
<feature type="binding site" evidence="7">
    <location>
        <position position="206"/>
    </location>
    <ligand>
        <name>L-aspartate</name>
        <dbReference type="ChEBI" id="CHEBI:29991"/>
    </ligand>
</feature>
<dbReference type="Gene3D" id="3.30.1360.30">
    <property type="entry name" value="GAD-like domain"/>
    <property type="match status" value="1"/>
</dbReference>
<evidence type="ECO:0000256" key="2">
    <source>
        <dbReference type="ARBA" id="ARBA00022598"/>
    </source>
</evidence>
<dbReference type="InterPro" id="IPR004364">
    <property type="entry name" value="Aa-tRNA-synt_II"/>
</dbReference>
<dbReference type="PANTHER" id="PTHR22594">
    <property type="entry name" value="ASPARTYL/LYSYL-TRNA SYNTHETASE"/>
    <property type="match status" value="1"/>
</dbReference>
<proteinExistence type="inferred from homology"/>
<dbReference type="NCBIfam" id="TIGR00459">
    <property type="entry name" value="aspS_bact"/>
    <property type="match status" value="1"/>
</dbReference>
<dbReference type="Pfam" id="PF02938">
    <property type="entry name" value="GAD"/>
    <property type="match status" value="1"/>
</dbReference>
<evidence type="ECO:0000256" key="7">
    <source>
        <dbReference type="HAMAP-Rule" id="MF_00044"/>
    </source>
</evidence>
<evidence type="ECO:0000256" key="8">
    <source>
        <dbReference type="SAM" id="MobiDB-lite"/>
    </source>
</evidence>
<evidence type="ECO:0000256" key="6">
    <source>
        <dbReference type="ARBA" id="ARBA00023146"/>
    </source>
</evidence>
<dbReference type="EMBL" id="FMJC01000002">
    <property type="protein sequence ID" value="SCM72798.1"/>
    <property type="molecule type" value="Genomic_DNA"/>
</dbReference>
<dbReference type="PROSITE" id="PS50862">
    <property type="entry name" value="AA_TRNA_LIGASE_II"/>
    <property type="match status" value="1"/>
</dbReference>
<comment type="function">
    <text evidence="7">Aspartyl-tRNA synthetase with relaxed tRNA specificity since it is able to aspartylate not only its cognate tRNA(Asp) but also tRNA(Asn). Reaction proceeds in two steps: L-aspartate is first activated by ATP to form Asp-AMP and then transferred to the acceptor end of tRNA(Asp/Asn).</text>
</comment>
<dbReference type="GO" id="GO:0005737">
    <property type="term" value="C:cytoplasm"/>
    <property type="evidence" value="ECO:0007669"/>
    <property type="project" value="UniProtKB-SubCell"/>
</dbReference>
<feature type="binding site" evidence="7">
    <location>
        <position position="516"/>
    </location>
    <ligand>
        <name>L-aspartate</name>
        <dbReference type="ChEBI" id="CHEBI:29991"/>
    </ligand>
</feature>
<feature type="binding site" evidence="7">
    <location>
        <begin position="561"/>
        <end position="564"/>
    </location>
    <ligand>
        <name>ATP</name>
        <dbReference type="ChEBI" id="CHEBI:30616"/>
    </ligand>
</feature>
<feature type="region of interest" description="Aspartate" evidence="7">
    <location>
        <begin position="230"/>
        <end position="233"/>
    </location>
</feature>
<keyword evidence="4 7" id="KW-0067">ATP-binding</keyword>
<dbReference type="NCBIfam" id="NF001750">
    <property type="entry name" value="PRK00476.1"/>
    <property type="match status" value="1"/>
</dbReference>
<evidence type="ECO:0000256" key="1">
    <source>
        <dbReference type="ARBA" id="ARBA00006303"/>
    </source>
</evidence>
<dbReference type="InterPro" id="IPR002312">
    <property type="entry name" value="Asp/Asn-tRNA-synth_IIb"/>
</dbReference>
<dbReference type="AlphaFoldDB" id="A0A212L5J4"/>
<comment type="subunit">
    <text evidence="7">Homodimer.</text>
</comment>
<dbReference type="InterPro" id="IPR004524">
    <property type="entry name" value="Asp-tRNA-ligase_1"/>
</dbReference>
<evidence type="ECO:0000313" key="10">
    <source>
        <dbReference type="EMBL" id="SCM72798.1"/>
    </source>
</evidence>
<dbReference type="InterPro" id="IPR012340">
    <property type="entry name" value="NA-bd_OB-fold"/>
</dbReference>
<feature type="binding site" evidence="7">
    <location>
        <position position="261"/>
    </location>
    <ligand>
        <name>ATP</name>
        <dbReference type="ChEBI" id="CHEBI:30616"/>
    </ligand>
</feature>
<gene>
    <name evidence="7 10" type="primary">aspS</name>
    <name evidence="10" type="ORF">KL86DES1_20844</name>
</gene>
<feature type="binding site" evidence="7">
    <location>
        <position position="475"/>
    </location>
    <ligand>
        <name>L-aspartate</name>
        <dbReference type="ChEBI" id="CHEBI:29991"/>
    </ligand>
</feature>
<keyword evidence="7" id="KW-0963">Cytoplasm</keyword>
<dbReference type="Pfam" id="PF00152">
    <property type="entry name" value="tRNA-synt_2"/>
    <property type="match status" value="1"/>
</dbReference>
<dbReference type="CDD" id="cd04317">
    <property type="entry name" value="EcAspRS_like_N"/>
    <property type="match status" value="1"/>
</dbReference>
<dbReference type="InterPro" id="IPR047090">
    <property type="entry name" value="AspRS_core"/>
</dbReference>
<keyword evidence="5 7" id="KW-0648">Protein biosynthesis</keyword>
<keyword evidence="6 7" id="KW-0030">Aminoacyl-tRNA synthetase</keyword>
<dbReference type="EC" id="6.1.1.23" evidence="7"/>
<feature type="site" description="Important for tRNA non-discrimination" evidence="7">
    <location>
        <position position="114"/>
    </location>
</feature>
<feature type="site" description="Important for tRNA non-discrimination" evidence="7">
    <location>
        <position position="62"/>
    </location>
</feature>
<dbReference type="InterPro" id="IPR006195">
    <property type="entry name" value="aa-tRNA-synth_II"/>
</dbReference>
<evidence type="ECO:0000259" key="9">
    <source>
        <dbReference type="PROSITE" id="PS50862"/>
    </source>
</evidence>
<organism evidence="10">
    <name type="scientific">uncultured Desulfovibrio sp</name>
    <dbReference type="NCBI Taxonomy" id="167968"/>
    <lineage>
        <taxon>Bacteria</taxon>
        <taxon>Pseudomonadati</taxon>
        <taxon>Thermodesulfobacteriota</taxon>
        <taxon>Desulfovibrionia</taxon>
        <taxon>Desulfovibrionales</taxon>
        <taxon>Desulfovibrionaceae</taxon>
        <taxon>Desulfovibrio</taxon>
        <taxon>environmental samples</taxon>
    </lineage>
</organism>
<feature type="domain" description="Aminoacyl-transfer RNA synthetases class-II family profile" evidence="9">
    <location>
        <begin position="173"/>
        <end position="582"/>
    </location>
</feature>
<feature type="binding site" evidence="7">
    <location>
        <position position="252"/>
    </location>
    <ligand>
        <name>L-aspartate</name>
        <dbReference type="ChEBI" id="CHEBI:29991"/>
    </ligand>
</feature>
<dbReference type="PANTHER" id="PTHR22594:SF5">
    <property type="entry name" value="ASPARTATE--TRNA LIGASE, MITOCHONDRIAL"/>
    <property type="match status" value="1"/>
</dbReference>
<comment type="subcellular location">
    <subcellularLocation>
        <location evidence="7">Cytoplasm</location>
    </subcellularLocation>
</comment>
<dbReference type="SUPFAM" id="SSF55261">
    <property type="entry name" value="GAD domain-like"/>
    <property type="match status" value="1"/>
</dbReference>
<dbReference type="GO" id="GO:0003676">
    <property type="term" value="F:nucleic acid binding"/>
    <property type="evidence" value="ECO:0007669"/>
    <property type="project" value="InterPro"/>
</dbReference>